<accession>A0ABD3LZP1</accession>
<gene>
    <name evidence="5" type="ORF">ACHAWU_003880</name>
</gene>
<evidence type="ECO:0000256" key="1">
    <source>
        <dbReference type="ARBA" id="ARBA00022737"/>
    </source>
</evidence>
<feature type="compositionally biased region" description="Low complexity" evidence="3">
    <location>
        <begin position="345"/>
        <end position="359"/>
    </location>
</feature>
<feature type="compositionally biased region" description="Polar residues" evidence="3">
    <location>
        <begin position="769"/>
        <end position="782"/>
    </location>
</feature>
<keyword evidence="4" id="KW-1133">Transmembrane helix</keyword>
<keyword evidence="4" id="KW-0812">Transmembrane</keyword>
<feature type="transmembrane region" description="Helical" evidence="4">
    <location>
        <begin position="470"/>
        <end position="488"/>
    </location>
</feature>
<keyword evidence="4" id="KW-0472">Membrane</keyword>
<feature type="compositionally biased region" description="Gly residues" evidence="3">
    <location>
        <begin position="60"/>
        <end position="69"/>
    </location>
</feature>
<dbReference type="InterPro" id="IPR011990">
    <property type="entry name" value="TPR-like_helical_dom_sf"/>
</dbReference>
<dbReference type="Gene3D" id="1.25.40.10">
    <property type="entry name" value="Tetratricopeptide repeat domain"/>
    <property type="match status" value="1"/>
</dbReference>
<feature type="transmembrane region" description="Helical" evidence="4">
    <location>
        <begin position="19"/>
        <end position="39"/>
    </location>
</feature>
<feature type="region of interest" description="Disordered" evidence="3">
    <location>
        <begin position="339"/>
        <end position="359"/>
    </location>
</feature>
<feature type="transmembrane region" description="Helical" evidence="4">
    <location>
        <begin position="371"/>
        <end position="388"/>
    </location>
</feature>
<keyword evidence="6" id="KW-1185">Reference proteome</keyword>
<proteinExistence type="predicted"/>
<feature type="transmembrane region" description="Helical" evidence="4">
    <location>
        <begin position="210"/>
        <end position="231"/>
    </location>
</feature>
<evidence type="ECO:0000313" key="5">
    <source>
        <dbReference type="EMBL" id="KAL3757218.1"/>
    </source>
</evidence>
<organism evidence="5 6">
    <name type="scientific">Discostella pseudostelligera</name>
    <dbReference type="NCBI Taxonomy" id="259834"/>
    <lineage>
        <taxon>Eukaryota</taxon>
        <taxon>Sar</taxon>
        <taxon>Stramenopiles</taxon>
        <taxon>Ochrophyta</taxon>
        <taxon>Bacillariophyta</taxon>
        <taxon>Coscinodiscophyceae</taxon>
        <taxon>Thalassiosirophycidae</taxon>
        <taxon>Stephanodiscales</taxon>
        <taxon>Stephanodiscaceae</taxon>
        <taxon>Discostella</taxon>
    </lineage>
</organism>
<name>A0ABD3LZP1_9STRA</name>
<sequence length="782" mass="88285">MIQSNINITTSSLSSFRSVVLLVLLPNIFIHLLSFGIYLHPLTSAPTPSLPRTAISRGNGNDGGSGSGGGIGQLRQEWPLIYMPQPQLDELHIMSLDNHDISPPQSSSSWTNAWNNDYWGRPLSSPSSHKSWRPITVWSFRFLKGGTIGQRVLATIGKLFGRIMNPIFGFDDGVRNSNERTSKVEVDGEEGIQQPHNQPQYASELFVHRFINVMIHAAIVQLVGTVALLLFHGGGGGDDYEEQTCCCTKYISTLLFVLHPTHVEAVVNAANRPHILALLFNATIVDPTSVPIMAMAILAICGLLASETGIFHYPAIVFTMTAIRYRELHNNYMTMKKEVGKENRTSTPMPNQQSTSSSSTRSILTETITSLLPRYILLILISSTYLIYRYCNNTLSIPDGLIRPAENPFYDKAYNNLHPHSWTWAWRLINYSYIVSLHIMKSFGVEIVGSSHEYGYDCIHEMESLRDGRLVLPMILSLLLGGFVVWSWHGGLWSEATTSSGDDGREEYKKKTKKMHDEERIKRVLYCLVFLSWMAILFPISGILKVGTFVADRIVVASTFGTCIFVGRIFALGIVGGGCRIGKEGSKRMRKTAIAYVILLCLGMCHLARRTHHRASEWMDSVPLLESSLKACPRSIKSNLEMSKLYSGLVQHMLDLERTLSLIRTAQSIDPTYCDVHQQYAHVYFQQGKFINFEEETVNALLCKFTMGQAMNNWNRYWEVVLRQGDIRAKERYDRYMKRIKEEVARAEKDNVEESGRNNRKKKDRIRGSASSTKSQRTLNEF</sequence>
<dbReference type="PANTHER" id="PTHR44227">
    <property type="match status" value="1"/>
</dbReference>
<protein>
    <submittedName>
        <fullName evidence="5">Uncharacterized protein</fullName>
    </submittedName>
</protein>
<keyword evidence="1" id="KW-0677">Repeat</keyword>
<evidence type="ECO:0000256" key="3">
    <source>
        <dbReference type="SAM" id="MobiDB-lite"/>
    </source>
</evidence>
<dbReference type="EMBL" id="JALLBG020000270">
    <property type="protein sequence ID" value="KAL3757218.1"/>
    <property type="molecule type" value="Genomic_DNA"/>
</dbReference>
<feature type="transmembrane region" description="Helical" evidence="4">
    <location>
        <begin position="524"/>
        <end position="544"/>
    </location>
</feature>
<feature type="transmembrane region" description="Helical" evidence="4">
    <location>
        <begin position="556"/>
        <end position="581"/>
    </location>
</feature>
<feature type="transmembrane region" description="Helical" evidence="4">
    <location>
        <begin position="593"/>
        <end position="609"/>
    </location>
</feature>
<reference evidence="5 6" key="1">
    <citation type="submission" date="2024-10" db="EMBL/GenBank/DDBJ databases">
        <title>Updated reference genomes for cyclostephanoid diatoms.</title>
        <authorList>
            <person name="Roberts W.R."/>
            <person name="Alverson A.J."/>
        </authorList>
    </citation>
    <scope>NUCLEOTIDE SEQUENCE [LARGE SCALE GENOMIC DNA]</scope>
    <source>
        <strain evidence="5 6">AJA232-27</strain>
    </source>
</reference>
<feature type="transmembrane region" description="Helical" evidence="4">
    <location>
        <begin position="292"/>
        <end position="316"/>
    </location>
</feature>
<comment type="caution">
    <text evidence="5">The sequence shown here is derived from an EMBL/GenBank/DDBJ whole genome shotgun (WGS) entry which is preliminary data.</text>
</comment>
<keyword evidence="2" id="KW-0802">TPR repeat</keyword>
<dbReference type="PANTHER" id="PTHR44227:SF3">
    <property type="entry name" value="PROTEIN O-MANNOSYL-TRANSFERASE TMTC4"/>
    <property type="match status" value="1"/>
</dbReference>
<feature type="region of interest" description="Disordered" evidence="3">
    <location>
        <begin position="747"/>
        <end position="782"/>
    </location>
</feature>
<feature type="compositionally biased region" description="Basic and acidic residues" evidence="3">
    <location>
        <begin position="747"/>
        <end position="757"/>
    </location>
</feature>
<dbReference type="InterPro" id="IPR052346">
    <property type="entry name" value="O-mannosyl-transferase_TMTC"/>
</dbReference>
<evidence type="ECO:0000256" key="2">
    <source>
        <dbReference type="ARBA" id="ARBA00022803"/>
    </source>
</evidence>
<dbReference type="AlphaFoldDB" id="A0ABD3LZP1"/>
<feature type="region of interest" description="Disordered" evidence="3">
    <location>
        <begin position="50"/>
        <end position="69"/>
    </location>
</feature>
<evidence type="ECO:0000256" key="4">
    <source>
        <dbReference type="SAM" id="Phobius"/>
    </source>
</evidence>
<evidence type="ECO:0000313" key="6">
    <source>
        <dbReference type="Proteomes" id="UP001530293"/>
    </source>
</evidence>
<dbReference type="Proteomes" id="UP001530293">
    <property type="component" value="Unassembled WGS sequence"/>
</dbReference>